<evidence type="ECO:0000313" key="3">
    <source>
        <dbReference type="Proteomes" id="UP001190002"/>
    </source>
</evidence>
<evidence type="ECO:0000313" key="2">
    <source>
        <dbReference type="EMBL" id="CAJ0882796.1"/>
    </source>
</evidence>
<dbReference type="Proteomes" id="UP001190452">
    <property type="component" value="Unassembled WGS sequence"/>
</dbReference>
<dbReference type="Proteomes" id="UP001190002">
    <property type="component" value="Unassembled WGS sequence"/>
</dbReference>
<protein>
    <submittedName>
        <fullName evidence="1">Uncharacterized protein</fullName>
    </submittedName>
</protein>
<reference evidence="1 4" key="1">
    <citation type="submission" date="2023-07" db="EMBL/GenBank/DDBJ databases">
        <authorList>
            <person name="Peeters C."/>
        </authorList>
    </citation>
    <scope>NUCLEOTIDE SEQUENCE</scope>
    <source>
        <strain evidence="2 4">R-77569</strain>
        <strain evidence="1">R-77591</strain>
    </source>
</reference>
<name>A0AAD2EKU8_9RALS</name>
<dbReference type="EMBL" id="CAUDKV010000015">
    <property type="protein sequence ID" value="CAJ0882796.1"/>
    <property type="molecule type" value="Genomic_DNA"/>
</dbReference>
<keyword evidence="4" id="KW-1185">Reference proteome</keyword>
<gene>
    <name evidence="2" type="ORF">R77569_03386</name>
    <name evidence="1" type="ORF">R77591_03531</name>
</gene>
<proteinExistence type="predicted"/>
<evidence type="ECO:0000313" key="1">
    <source>
        <dbReference type="EMBL" id="CAJ0690141.1"/>
    </source>
</evidence>
<accession>A0AAD2EKU8</accession>
<dbReference type="RefSeq" id="WP_063394080.1">
    <property type="nucleotide sequence ID" value="NZ_CATVWW010000015.1"/>
</dbReference>
<evidence type="ECO:0000313" key="4">
    <source>
        <dbReference type="Proteomes" id="UP001190452"/>
    </source>
</evidence>
<dbReference type="AlphaFoldDB" id="A0AAD2EKU8"/>
<dbReference type="EMBL" id="CATVXE010000016">
    <property type="protein sequence ID" value="CAJ0690141.1"/>
    <property type="molecule type" value="Genomic_DNA"/>
</dbReference>
<organism evidence="1 3">
    <name type="scientific">Ralstonia mannitolilytica</name>
    <dbReference type="NCBI Taxonomy" id="105219"/>
    <lineage>
        <taxon>Bacteria</taxon>
        <taxon>Pseudomonadati</taxon>
        <taxon>Pseudomonadota</taxon>
        <taxon>Betaproteobacteria</taxon>
        <taxon>Burkholderiales</taxon>
        <taxon>Burkholderiaceae</taxon>
        <taxon>Ralstonia</taxon>
    </lineage>
</organism>
<comment type="caution">
    <text evidence="1">The sequence shown here is derived from an EMBL/GenBank/DDBJ whole genome shotgun (WGS) entry which is preliminary data.</text>
</comment>
<sequence length="85" mass="9081">MNKISGDVEIVPRVTPAGVRGWEARIDVVFRSAEGQSLTGSQPVRPGCTFGSPREAMDAALLHGQRLLREWVIGVAPNARAKAAT</sequence>